<dbReference type="Gene3D" id="3.40.50.720">
    <property type="entry name" value="NAD(P)-binding Rossmann-like Domain"/>
    <property type="match status" value="1"/>
</dbReference>
<dbReference type="OrthoDB" id="9992527at2759"/>
<gene>
    <name evidence="4" type="ORF">FOXB_00295</name>
</gene>
<dbReference type="InterPro" id="IPR020843">
    <property type="entry name" value="ER"/>
</dbReference>
<evidence type="ECO:0000313" key="4">
    <source>
        <dbReference type="EMBL" id="EGU89201.1"/>
    </source>
</evidence>
<dbReference type="PANTHER" id="PTHR45348:SF7">
    <property type="entry name" value="ZINC BINDING OXIDOREDUCTASE, PUTATIVE-RELATED"/>
    <property type="match status" value="1"/>
</dbReference>
<comment type="similarity">
    <text evidence="1">Belongs to the zinc-containing alcohol dehydrogenase family.</text>
</comment>
<dbReference type="InterPro" id="IPR011032">
    <property type="entry name" value="GroES-like_sf"/>
</dbReference>
<comment type="caution">
    <text evidence="4">The sequence shown here is derived from an EMBL/GenBank/DDBJ whole genome shotgun (WGS) entry which is preliminary data.</text>
</comment>
<evidence type="ECO:0000256" key="1">
    <source>
        <dbReference type="ARBA" id="ARBA00008072"/>
    </source>
</evidence>
<evidence type="ECO:0000259" key="3">
    <source>
        <dbReference type="SMART" id="SM00829"/>
    </source>
</evidence>
<sequence length="396" mass="43148">MAIMRALVVKPKDKLVTVQELPVPEPGPSEVLVRVGAVALNRVDWLYTTNPVAAQDYRVVGSDFAGVITKVGEDVEKIDDPRAKVGTRVASFVQGACSVNDRPGAFAQYVCTEWDLTWHIPNTMSLEEAAGISMCGLTAAQGVFSRLQLPCPFAETEGFDRLGLKPEERVNFLIYGVTASLGLFATQLVRLSEQFSGRKICLIGVASASKHDLLREKPYSFDVLIDYHDADWPEQVRKLTESSRGVDYAVDAVSVSPTVEQVGSTLASDGRFAVYRSPALGNFDINKLTIKPLIGAVWEGLGVEIGYQGASIPMNPEAREFTTKFFEFLGSEALSGKAKLESNPVRHMSGGLDKIEEGLALVSPNKVPGVRSALAKVNSDALYWLHLMERDIADIR</sequence>
<dbReference type="SUPFAM" id="SSF51735">
    <property type="entry name" value="NAD(P)-binding Rossmann-fold domains"/>
    <property type="match status" value="1"/>
</dbReference>
<proteinExistence type="inferred from homology"/>
<dbReference type="Gene3D" id="3.90.180.10">
    <property type="entry name" value="Medium-chain alcohol dehydrogenases, catalytic domain"/>
    <property type="match status" value="1"/>
</dbReference>
<dbReference type="EMBL" id="AFQF01000090">
    <property type="protein sequence ID" value="EGU89201.1"/>
    <property type="molecule type" value="Genomic_DNA"/>
</dbReference>
<name>F9F1M1_FUSOF</name>
<evidence type="ECO:0000256" key="2">
    <source>
        <dbReference type="ARBA" id="ARBA00023002"/>
    </source>
</evidence>
<accession>F9F1M1</accession>
<dbReference type="InterPro" id="IPR036291">
    <property type="entry name" value="NAD(P)-bd_dom_sf"/>
</dbReference>
<keyword evidence="2" id="KW-0560">Oxidoreductase</keyword>
<dbReference type="SMART" id="SM00829">
    <property type="entry name" value="PKS_ER"/>
    <property type="match status" value="1"/>
</dbReference>
<dbReference type="STRING" id="660025.F9F1M1"/>
<dbReference type="InterPro" id="IPR047122">
    <property type="entry name" value="Trans-enoyl_RdTase-like"/>
</dbReference>
<dbReference type="Pfam" id="PF08240">
    <property type="entry name" value="ADH_N"/>
    <property type="match status" value="1"/>
</dbReference>
<protein>
    <recommendedName>
        <fullName evidence="3">Enoyl reductase (ER) domain-containing protein</fullName>
    </recommendedName>
</protein>
<dbReference type="SUPFAM" id="SSF50129">
    <property type="entry name" value="GroES-like"/>
    <property type="match status" value="1"/>
</dbReference>
<reference evidence="4" key="1">
    <citation type="journal article" date="2012" name="Mol. Plant Microbe Interact.">
        <title>A highly conserved effector in Fusarium oxysporum is required for full virulence on Arabidopsis.</title>
        <authorList>
            <person name="Thatcher L.F."/>
            <person name="Gardiner D.M."/>
            <person name="Kazan K."/>
            <person name="Manners J."/>
        </authorList>
    </citation>
    <scope>NUCLEOTIDE SEQUENCE [LARGE SCALE GENOMIC DNA]</scope>
    <source>
        <strain evidence="4">Fo5176</strain>
    </source>
</reference>
<dbReference type="InterPro" id="IPR013154">
    <property type="entry name" value="ADH-like_N"/>
</dbReference>
<dbReference type="PANTHER" id="PTHR45348">
    <property type="entry name" value="HYPOTHETICAL OXIDOREDUCTASE (EUROFUNG)"/>
    <property type="match status" value="1"/>
</dbReference>
<dbReference type="GO" id="GO:0016651">
    <property type="term" value="F:oxidoreductase activity, acting on NAD(P)H"/>
    <property type="evidence" value="ECO:0007669"/>
    <property type="project" value="InterPro"/>
</dbReference>
<organism evidence="4">
    <name type="scientific">Fusarium oxysporum (strain Fo5176)</name>
    <name type="common">Fusarium vascular wilt</name>
    <dbReference type="NCBI Taxonomy" id="660025"/>
    <lineage>
        <taxon>Eukaryota</taxon>
        <taxon>Fungi</taxon>
        <taxon>Dikarya</taxon>
        <taxon>Ascomycota</taxon>
        <taxon>Pezizomycotina</taxon>
        <taxon>Sordariomycetes</taxon>
        <taxon>Hypocreomycetidae</taxon>
        <taxon>Hypocreales</taxon>
        <taxon>Nectriaceae</taxon>
        <taxon>Fusarium</taxon>
        <taxon>Fusarium oxysporum species complex</taxon>
    </lineage>
</organism>
<dbReference type="AlphaFoldDB" id="F9F1M1"/>
<dbReference type="CDD" id="cd08249">
    <property type="entry name" value="enoyl_reductase_like"/>
    <property type="match status" value="1"/>
</dbReference>
<feature type="domain" description="Enoyl reductase (ER)" evidence="3">
    <location>
        <begin position="14"/>
        <end position="340"/>
    </location>
</feature>